<sequence length="470" mass="52389">MVDLNFRDQSQHVINKAQQTYHGQKSKSGIQSTHVQSLQSTSCLTSNIATDQPICIFLHSYVPSDSIPVKTQLTMSQIVSQAKSSRAVRCAISSIGLAMLANTRNEPRLMTEARKEYTTTLRLTNAALRHESDFLKDTTLSAVLLLGMFEVMSCEAPKSVENWQKHITGAATLLQLWKTNKRMTTTSIQLFTQLRVDVMANCLRTQTRVPVMVRQLSTLVGIYRSEENIQAEGLSELMAEVCDLVADVRGNGIPDPINVIQRAQDIDVRMHAWSLNLSSRWNYTTHSSSASRSPLYHNTCGGSYHLYPGIWACNIWSYYRTGRILLNLLLRDRLEPLVDTEPEWARSAYDEAKANITRLSMDILLSVLYSMSLQFSSTEEEVGINSHTPGGGGGGGGYLGGYSILWPLYVAASVSAPGSSHRDWAIGRLEYIGHRMGIGQSLLMARVVSSEIPHELLSIYDYCQSYRPNL</sequence>
<dbReference type="Pfam" id="PF11951">
    <property type="entry name" value="Fungal_trans_2"/>
    <property type="match status" value="1"/>
</dbReference>
<comment type="caution">
    <text evidence="1">The sequence shown here is derived from an EMBL/GenBank/DDBJ whole genome shotgun (WGS) entry which is preliminary data.</text>
</comment>
<reference evidence="2" key="1">
    <citation type="journal article" date="2015" name="Genome Announc.">
        <title>Draft genome sequence of Talaromyces cellulolyticus strain Y-94, a source of lignocellulosic biomass-degrading enzymes.</title>
        <authorList>
            <person name="Fujii T."/>
            <person name="Koike H."/>
            <person name="Sawayama S."/>
            <person name="Yano S."/>
            <person name="Inoue H."/>
        </authorList>
    </citation>
    <scope>NUCLEOTIDE SEQUENCE [LARGE SCALE GENOMIC DNA]</scope>
    <source>
        <strain evidence="2">Y-94</strain>
    </source>
</reference>
<evidence type="ECO:0000313" key="2">
    <source>
        <dbReference type="Proteomes" id="UP000053095"/>
    </source>
</evidence>
<name>A0A6V8H9Y4_TALPI</name>
<proteinExistence type="predicted"/>
<gene>
    <name evidence="1" type="ORF">TCE0_033r08149</name>
</gene>
<evidence type="ECO:0000313" key="1">
    <source>
        <dbReference type="EMBL" id="GAM37866.1"/>
    </source>
</evidence>
<protein>
    <submittedName>
        <fullName evidence="1">Uncharacterized protein</fullName>
    </submittedName>
</protein>
<dbReference type="PANTHER" id="PTHR38791:SF5">
    <property type="entry name" value="TRANSCRIPTION FACTOR DBAG-RELATED"/>
    <property type="match status" value="1"/>
</dbReference>
<dbReference type="Proteomes" id="UP000053095">
    <property type="component" value="Unassembled WGS sequence"/>
</dbReference>
<dbReference type="AlphaFoldDB" id="A0A6V8H9Y4"/>
<dbReference type="InterPro" id="IPR053175">
    <property type="entry name" value="DHMBA_Reg_Transcription_Factor"/>
</dbReference>
<accession>A0A6V8H9Y4</accession>
<dbReference type="PANTHER" id="PTHR38791">
    <property type="entry name" value="ZN(II)2CYS6 TRANSCRIPTION FACTOR (EUROFUNG)-RELATED-RELATED"/>
    <property type="match status" value="1"/>
</dbReference>
<dbReference type="InterPro" id="IPR021858">
    <property type="entry name" value="Fun_TF"/>
</dbReference>
<keyword evidence="2" id="KW-1185">Reference proteome</keyword>
<organism evidence="1 2">
    <name type="scientific">Talaromyces pinophilus</name>
    <name type="common">Penicillium pinophilum</name>
    <dbReference type="NCBI Taxonomy" id="128442"/>
    <lineage>
        <taxon>Eukaryota</taxon>
        <taxon>Fungi</taxon>
        <taxon>Dikarya</taxon>
        <taxon>Ascomycota</taxon>
        <taxon>Pezizomycotina</taxon>
        <taxon>Eurotiomycetes</taxon>
        <taxon>Eurotiomycetidae</taxon>
        <taxon>Eurotiales</taxon>
        <taxon>Trichocomaceae</taxon>
        <taxon>Talaromyces</taxon>
        <taxon>Talaromyces sect. Talaromyces</taxon>
    </lineage>
</organism>
<dbReference type="EMBL" id="DF933829">
    <property type="protein sequence ID" value="GAM37866.1"/>
    <property type="molecule type" value="Genomic_DNA"/>
</dbReference>